<name>A0A9D1EWF9_9BACT</name>
<protein>
    <submittedName>
        <fullName evidence="1">DUF4868 domain-containing protein</fullName>
    </submittedName>
</protein>
<reference evidence="1" key="1">
    <citation type="submission" date="2020-10" db="EMBL/GenBank/DDBJ databases">
        <authorList>
            <person name="Gilroy R."/>
        </authorList>
    </citation>
    <scope>NUCLEOTIDE SEQUENCE</scope>
    <source>
        <strain evidence="1">6276</strain>
    </source>
</reference>
<sequence length="298" mass="34726">MINETSSVFLLTSKKNHYKIYRLNCDGTVKSIFVNIFNSPLKDELVEYEEIRFQLGYELNNDEIWKIDNFNIPQEICSALEYPDTIDLYSPADKTGLTVDGYSIKCLFMGEIVENKPRIVFQRFEQSQIFKRKRPSIIYKNNIFTQNNDFCLNLLERPDAVYYDGTFKFINYTNANKVLPLGNYYREATQEEVDSFKAASTFAFEDESVFDKYAVAHNVRGQIAKILDSKVLEEHSAEDLKRKAHEYSIEINVQDNKIIMPTTKKEIKYFLVFLSEKIYKGPLSGKTLISSSTREKEE</sequence>
<dbReference type="EMBL" id="DVIU01000011">
    <property type="protein sequence ID" value="HIS35078.1"/>
    <property type="molecule type" value="Genomic_DNA"/>
</dbReference>
<evidence type="ECO:0000313" key="1">
    <source>
        <dbReference type="EMBL" id="HIS35078.1"/>
    </source>
</evidence>
<organism evidence="1 2">
    <name type="scientific">Candidatus Scatousia excrementigallinarum</name>
    <dbReference type="NCBI Taxonomy" id="2840935"/>
    <lineage>
        <taxon>Bacteria</taxon>
        <taxon>Candidatus Scatousia</taxon>
    </lineage>
</organism>
<comment type="caution">
    <text evidence="1">The sequence shown here is derived from an EMBL/GenBank/DDBJ whole genome shotgun (WGS) entry which is preliminary data.</text>
</comment>
<evidence type="ECO:0000313" key="2">
    <source>
        <dbReference type="Proteomes" id="UP000823928"/>
    </source>
</evidence>
<dbReference type="Proteomes" id="UP000823928">
    <property type="component" value="Unassembled WGS sequence"/>
</dbReference>
<dbReference type="AlphaFoldDB" id="A0A9D1EWF9"/>
<gene>
    <name evidence="1" type="ORF">IAC10_00405</name>
</gene>
<accession>A0A9D1EWF9</accession>
<proteinExistence type="predicted"/>
<reference evidence="1" key="2">
    <citation type="journal article" date="2021" name="PeerJ">
        <title>Extensive microbial diversity within the chicken gut microbiome revealed by metagenomics and culture.</title>
        <authorList>
            <person name="Gilroy R."/>
            <person name="Ravi A."/>
            <person name="Getino M."/>
            <person name="Pursley I."/>
            <person name="Horton D.L."/>
            <person name="Alikhan N.F."/>
            <person name="Baker D."/>
            <person name="Gharbi K."/>
            <person name="Hall N."/>
            <person name="Watson M."/>
            <person name="Adriaenssens E.M."/>
            <person name="Foster-Nyarko E."/>
            <person name="Jarju S."/>
            <person name="Secka A."/>
            <person name="Antonio M."/>
            <person name="Oren A."/>
            <person name="Chaudhuri R.R."/>
            <person name="La Ragione R."/>
            <person name="Hildebrand F."/>
            <person name="Pallen M.J."/>
        </authorList>
    </citation>
    <scope>NUCLEOTIDE SEQUENCE</scope>
    <source>
        <strain evidence="1">6276</strain>
    </source>
</reference>